<proteinExistence type="predicted"/>
<dbReference type="EMBL" id="JBHUEQ010000032">
    <property type="protein sequence ID" value="MFD1747160.1"/>
    <property type="molecule type" value="Genomic_DNA"/>
</dbReference>
<accession>A0ABW4M740</accession>
<organism evidence="1 2">
    <name type="scientific">Rhizobium helianthi</name>
    <dbReference type="NCBI Taxonomy" id="1132695"/>
    <lineage>
        <taxon>Bacteria</taxon>
        <taxon>Pseudomonadati</taxon>
        <taxon>Pseudomonadota</taxon>
        <taxon>Alphaproteobacteria</taxon>
        <taxon>Hyphomicrobiales</taxon>
        <taxon>Rhizobiaceae</taxon>
        <taxon>Rhizobium/Agrobacterium group</taxon>
        <taxon>Rhizobium</taxon>
    </lineage>
</organism>
<gene>
    <name evidence="1" type="ORF">ACFSE1_16950</name>
</gene>
<dbReference type="RefSeq" id="WP_377403916.1">
    <property type="nucleotide sequence ID" value="NZ_JBHUEQ010000032.1"/>
</dbReference>
<name>A0ABW4M740_9HYPH</name>
<dbReference type="Proteomes" id="UP001597322">
    <property type="component" value="Unassembled WGS sequence"/>
</dbReference>
<reference evidence="2" key="1">
    <citation type="journal article" date="2019" name="Int. J. Syst. Evol. Microbiol.">
        <title>The Global Catalogue of Microorganisms (GCM) 10K type strain sequencing project: providing services to taxonomists for standard genome sequencing and annotation.</title>
        <authorList>
            <consortium name="The Broad Institute Genomics Platform"/>
            <consortium name="The Broad Institute Genome Sequencing Center for Infectious Disease"/>
            <person name="Wu L."/>
            <person name="Ma J."/>
        </authorList>
    </citation>
    <scope>NUCLEOTIDE SEQUENCE [LARGE SCALE GENOMIC DNA]</scope>
    <source>
        <strain evidence="2">CG52</strain>
    </source>
</reference>
<protein>
    <submittedName>
        <fullName evidence="1">Uncharacterized protein</fullName>
    </submittedName>
</protein>
<comment type="caution">
    <text evidence="1">The sequence shown here is derived from an EMBL/GenBank/DDBJ whole genome shotgun (WGS) entry which is preliminary data.</text>
</comment>
<evidence type="ECO:0000313" key="2">
    <source>
        <dbReference type="Proteomes" id="UP001597322"/>
    </source>
</evidence>
<keyword evidence="2" id="KW-1185">Reference proteome</keyword>
<sequence length="129" mass="14298">MSKKNKRDPLSKLLKHWSRASMEEQAHFLAFINKAPSSLIPYTPERSSTALIANGRYLLPETVKRVETVMMSRSIGPATVAEELGFPGEGHSLTRALVKRSSLRLFMIAALDRWLQENEAGRAAGSSSD</sequence>
<evidence type="ECO:0000313" key="1">
    <source>
        <dbReference type="EMBL" id="MFD1747160.1"/>
    </source>
</evidence>